<dbReference type="VEuPathDB" id="FungiDB:TAPDE_001093"/>
<dbReference type="PROSITE" id="PS51037">
    <property type="entry name" value="YEATS"/>
    <property type="match status" value="1"/>
</dbReference>
<dbReference type="InterPro" id="IPR055129">
    <property type="entry name" value="YEATS_dom"/>
</dbReference>
<accession>R4X810</accession>
<dbReference type="eggNOG" id="KOG3149">
    <property type="taxonomic scope" value="Eukaryota"/>
</dbReference>
<organism evidence="8 9">
    <name type="scientific">Taphrina deformans (strain PYCC 5710 / ATCC 11124 / CBS 356.35 / IMI 108563 / JCM 9778 / NBRC 8474)</name>
    <name type="common">Peach leaf curl fungus</name>
    <name type="synonym">Lalaria deformans</name>
    <dbReference type="NCBI Taxonomy" id="1097556"/>
    <lineage>
        <taxon>Eukaryota</taxon>
        <taxon>Fungi</taxon>
        <taxon>Dikarya</taxon>
        <taxon>Ascomycota</taxon>
        <taxon>Taphrinomycotina</taxon>
        <taxon>Taphrinomycetes</taxon>
        <taxon>Taphrinales</taxon>
        <taxon>Taphrinaceae</taxon>
        <taxon>Taphrina</taxon>
    </lineage>
</organism>
<comment type="caution">
    <text evidence="8">The sequence shown here is derived from an EMBL/GenBank/DDBJ whole genome shotgun (WGS) entry which is preliminary data.</text>
</comment>
<dbReference type="GO" id="GO:0000785">
    <property type="term" value="C:chromatin"/>
    <property type="evidence" value="ECO:0007669"/>
    <property type="project" value="UniProtKB-ARBA"/>
</dbReference>
<protein>
    <recommendedName>
        <fullName evidence="1">Protein AF-9 homolog</fullName>
    </recommendedName>
</protein>
<comment type="subcellular location">
    <subcellularLocation>
        <location evidence="5">Nucleus</location>
    </subcellularLocation>
</comment>
<evidence type="ECO:0000256" key="2">
    <source>
        <dbReference type="ARBA" id="ARBA00023015"/>
    </source>
</evidence>
<dbReference type="Proteomes" id="UP000013776">
    <property type="component" value="Unassembled WGS sequence"/>
</dbReference>
<gene>
    <name evidence="8" type="ORF">TAPDE_001093</name>
</gene>
<dbReference type="GO" id="GO:0006355">
    <property type="term" value="P:regulation of DNA-templated transcription"/>
    <property type="evidence" value="ECO:0007669"/>
    <property type="project" value="InterPro"/>
</dbReference>
<evidence type="ECO:0000256" key="3">
    <source>
        <dbReference type="ARBA" id="ARBA00023163"/>
    </source>
</evidence>
<keyword evidence="3" id="KW-0804">Transcription</keyword>
<keyword evidence="2" id="KW-0805">Transcription regulation</keyword>
<dbReference type="AlphaFoldDB" id="R4X810"/>
<evidence type="ECO:0000256" key="1">
    <source>
        <dbReference type="ARBA" id="ARBA00022408"/>
    </source>
</evidence>
<dbReference type="PANTHER" id="PTHR47573:SF1">
    <property type="entry name" value="PROTEIN AF-9 HOMOLOG"/>
    <property type="match status" value="1"/>
</dbReference>
<dbReference type="GO" id="GO:0005634">
    <property type="term" value="C:nucleus"/>
    <property type="evidence" value="ECO:0007669"/>
    <property type="project" value="UniProtKB-SubCell"/>
</dbReference>
<evidence type="ECO:0000256" key="6">
    <source>
        <dbReference type="SAM" id="Coils"/>
    </source>
</evidence>
<reference evidence="8 9" key="1">
    <citation type="journal article" date="2013" name="MBio">
        <title>Genome sequencing of the plant pathogen Taphrina deformans, the causal agent of peach leaf curl.</title>
        <authorList>
            <person name="Cisse O.H."/>
            <person name="Almeida J.M.G.C.F."/>
            <person name="Fonseca A."/>
            <person name="Kumar A.A."/>
            <person name="Salojaervi J."/>
            <person name="Overmyer K."/>
            <person name="Hauser P.M."/>
            <person name="Pagni M."/>
        </authorList>
    </citation>
    <scope>NUCLEOTIDE SEQUENCE [LARGE SCALE GENOMIC DNA]</scope>
    <source>
        <strain evidence="9">PYCC 5710 / ATCC 11124 / CBS 356.35 / IMI 108563 / JCM 9778 / NBRC 8474</strain>
    </source>
</reference>
<evidence type="ECO:0000256" key="4">
    <source>
        <dbReference type="ARBA" id="ARBA00023242"/>
    </source>
</evidence>
<dbReference type="Pfam" id="PF03366">
    <property type="entry name" value="YEATS"/>
    <property type="match status" value="1"/>
</dbReference>
<dbReference type="InterPro" id="IPR038704">
    <property type="entry name" value="YEAST_sf"/>
</dbReference>
<dbReference type="OrthoDB" id="16041at2759"/>
<keyword evidence="9" id="KW-1185">Reference proteome</keyword>
<sequence>MAPARVPRCAIFRPIVIGNDADLLGGRKDPASDHTHEWTVSVRGVNDADISHFVKKVNFKLHDSYANSTRSIEAPPFQVTETGWGEFDVQVKIFFVQEAAEKPVTVYHRLKLHPYGPDAEKVKAEGGHVSSYQYDEVVFNEPTEAMYEILTTNGEAQLPVERSAGKVYCQRSEQEELERLETAIAKIDEQTRRYKEKIMAMEKR</sequence>
<name>R4X810_TAPDE</name>
<dbReference type="EMBL" id="CAHR02000037">
    <property type="protein sequence ID" value="CCG81387.1"/>
    <property type="molecule type" value="Genomic_DNA"/>
</dbReference>
<dbReference type="PANTHER" id="PTHR47573">
    <property type="entry name" value="PROTEIN AF-9 HOMOLOG"/>
    <property type="match status" value="1"/>
</dbReference>
<keyword evidence="4 5" id="KW-0539">Nucleus</keyword>
<feature type="domain" description="YEATS" evidence="7">
    <location>
        <begin position="5"/>
        <end position="153"/>
    </location>
</feature>
<feature type="coiled-coil region" evidence="6">
    <location>
        <begin position="170"/>
        <end position="204"/>
    </location>
</feature>
<evidence type="ECO:0000313" key="8">
    <source>
        <dbReference type="EMBL" id="CCG81387.1"/>
    </source>
</evidence>
<evidence type="ECO:0000259" key="7">
    <source>
        <dbReference type="PROSITE" id="PS51037"/>
    </source>
</evidence>
<proteinExistence type="predicted"/>
<dbReference type="Gene3D" id="2.60.40.1970">
    <property type="entry name" value="YEATS domain"/>
    <property type="match status" value="1"/>
</dbReference>
<dbReference type="STRING" id="1097556.R4X810"/>
<keyword evidence="6" id="KW-0175">Coiled coil</keyword>
<evidence type="ECO:0000313" key="9">
    <source>
        <dbReference type="Proteomes" id="UP000013776"/>
    </source>
</evidence>
<evidence type="ECO:0000256" key="5">
    <source>
        <dbReference type="PROSITE-ProRule" id="PRU00376"/>
    </source>
</evidence>
<dbReference type="InterPro" id="IPR005033">
    <property type="entry name" value="YEATS"/>
</dbReference>
<dbReference type="CDD" id="cd16908">
    <property type="entry name" value="YEATS_Yaf9_like"/>
    <property type="match status" value="1"/>
</dbReference>